<dbReference type="GO" id="GO:0005576">
    <property type="term" value="C:extracellular region"/>
    <property type="evidence" value="ECO:0007669"/>
    <property type="project" value="UniProtKB-SubCell"/>
</dbReference>
<dbReference type="Proteomes" id="UP001549921">
    <property type="component" value="Unassembled WGS sequence"/>
</dbReference>
<reference evidence="8 9" key="1">
    <citation type="submission" date="2024-06" db="EMBL/GenBank/DDBJ databases">
        <title>A chromosome-level genome assembly of beet webworm, Loxostege sticticalis.</title>
        <authorList>
            <person name="Zhang Y."/>
        </authorList>
    </citation>
    <scope>NUCLEOTIDE SEQUENCE [LARGE SCALE GENOMIC DNA]</scope>
    <source>
        <strain evidence="8">AQ028</strain>
        <tissue evidence="8">Male pupae</tissue>
    </source>
</reference>
<evidence type="ECO:0000256" key="2">
    <source>
        <dbReference type="ARBA" id="ARBA00022525"/>
    </source>
</evidence>
<dbReference type="Pfam" id="PF00014">
    <property type="entry name" value="Kunitz_BPTI"/>
    <property type="match status" value="2"/>
</dbReference>
<evidence type="ECO:0000313" key="9">
    <source>
        <dbReference type="Proteomes" id="UP001549921"/>
    </source>
</evidence>
<gene>
    <name evidence="8" type="ORF">ABMA28_001759</name>
</gene>
<accession>A0ABD0T2T2</accession>
<keyword evidence="3" id="KW-0646">Protease inhibitor</keyword>
<dbReference type="FunFam" id="4.10.410.10:FF:000011">
    <property type="entry name" value="Tissue factor pathway inhibitor"/>
    <property type="match status" value="1"/>
</dbReference>
<dbReference type="Gene3D" id="4.10.410.10">
    <property type="entry name" value="Pancreatic trypsin inhibitor Kunitz domain"/>
    <property type="match status" value="2"/>
</dbReference>
<feature type="domain" description="BPTI/Kunitz inhibitor" evidence="7">
    <location>
        <begin position="113"/>
        <end position="163"/>
    </location>
</feature>
<dbReference type="PANTHER" id="PTHR10083:SF328">
    <property type="entry name" value="TISSUE FACTOR PATHWAY INHIBITOR"/>
    <property type="match status" value="1"/>
</dbReference>
<evidence type="ECO:0000256" key="3">
    <source>
        <dbReference type="ARBA" id="ARBA00022690"/>
    </source>
</evidence>
<dbReference type="PANTHER" id="PTHR10083">
    <property type="entry name" value="KUNITZ-TYPE PROTEASE INHIBITOR-RELATED"/>
    <property type="match status" value="1"/>
</dbReference>
<dbReference type="AlphaFoldDB" id="A0ABD0T2T2"/>
<comment type="caution">
    <text evidence="8">The sequence shown here is derived from an EMBL/GenBank/DDBJ whole genome shotgun (WGS) entry which is preliminary data.</text>
</comment>
<evidence type="ECO:0000256" key="1">
    <source>
        <dbReference type="ARBA" id="ARBA00004613"/>
    </source>
</evidence>
<dbReference type="InterPro" id="IPR002223">
    <property type="entry name" value="Kunitz_BPTI"/>
</dbReference>
<evidence type="ECO:0000256" key="6">
    <source>
        <dbReference type="SAM" id="SignalP"/>
    </source>
</evidence>
<dbReference type="GO" id="GO:0004867">
    <property type="term" value="F:serine-type endopeptidase inhibitor activity"/>
    <property type="evidence" value="ECO:0007669"/>
    <property type="project" value="UniProtKB-KW"/>
</dbReference>
<dbReference type="InterPro" id="IPR036880">
    <property type="entry name" value="Kunitz_BPTI_sf"/>
</dbReference>
<dbReference type="EMBL" id="JBEDNZ010000011">
    <property type="protein sequence ID" value="KAL0832323.1"/>
    <property type="molecule type" value="Genomic_DNA"/>
</dbReference>
<sequence length="224" mass="25253">MGLSFLYLFSLLFTAQHVVVFGKIEYNTMPTELETAVTRHVPKVLQKMCLLKQHPGPCRGNIRQYYFDASKMNCSTFRWGGCQGNGNRFDRLSECLRACLSTGREPKARPRYCSLAFDYGFCFGAVQRYYYDKYWKVCKKTIYSGCGGNQNNFYNFDDCDQICRLGNAVDGERTTKGDGVKRKLIINPNSATVARGRAQGTRASNGISNTTKCIEVVNGSNKKP</sequence>
<evidence type="ECO:0000256" key="5">
    <source>
        <dbReference type="ARBA" id="ARBA00023157"/>
    </source>
</evidence>
<comment type="subcellular location">
    <subcellularLocation>
        <location evidence="1">Secreted</location>
    </subcellularLocation>
</comment>
<dbReference type="PRINTS" id="PR00759">
    <property type="entry name" value="BASICPTASE"/>
</dbReference>
<keyword evidence="6" id="KW-0732">Signal</keyword>
<keyword evidence="4" id="KW-0722">Serine protease inhibitor</keyword>
<dbReference type="CDD" id="cd00109">
    <property type="entry name" value="Kunitz-type"/>
    <property type="match status" value="2"/>
</dbReference>
<proteinExistence type="predicted"/>
<dbReference type="SMART" id="SM00131">
    <property type="entry name" value="KU"/>
    <property type="match status" value="2"/>
</dbReference>
<feature type="chain" id="PRO_5044789739" description="BPTI/Kunitz inhibitor domain-containing protein" evidence="6">
    <location>
        <begin position="23"/>
        <end position="224"/>
    </location>
</feature>
<dbReference type="PROSITE" id="PS00280">
    <property type="entry name" value="BPTI_KUNITZ_1"/>
    <property type="match status" value="1"/>
</dbReference>
<feature type="signal peptide" evidence="6">
    <location>
        <begin position="1"/>
        <end position="22"/>
    </location>
</feature>
<dbReference type="PROSITE" id="PS50279">
    <property type="entry name" value="BPTI_KUNITZ_2"/>
    <property type="match status" value="2"/>
</dbReference>
<evidence type="ECO:0000256" key="4">
    <source>
        <dbReference type="ARBA" id="ARBA00022900"/>
    </source>
</evidence>
<dbReference type="InterPro" id="IPR020901">
    <property type="entry name" value="Prtase_inh_Kunz-CS"/>
</dbReference>
<evidence type="ECO:0000259" key="7">
    <source>
        <dbReference type="PROSITE" id="PS50279"/>
    </source>
</evidence>
<dbReference type="InterPro" id="IPR050098">
    <property type="entry name" value="TFPI/VKTCI-like"/>
</dbReference>
<keyword evidence="2" id="KW-0964">Secreted</keyword>
<feature type="domain" description="BPTI/Kunitz inhibitor" evidence="7">
    <location>
        <begin position="49"/>
        <end position="99"/>
    </location>
</feature>
<evidence type="ECO:0000313" key="8">
    <source>
        <dbReference type="EMBL" id="KAL0832323.1"/>
    </source>
</evidence>
<keyword evidence="5" id="KW-1015">Disulfide bond</keyword>
<dbReference type="SUPFAM" id="SSF57362">
    <property type="entry name" value="BPTI-like"/>
    <property type="match status" value="2"/>
</dbReference>
<organism evidence="8 9">
    <name type="scientific">Loxostege sticticalis</name>
    <name type="common">Beet webworm moth</name>
    <dbReference type="NCBI Taxonomy" id="481309"/>
    <lineage>
        <taxon>Eukaryota</taxon>
        <taxon>Metazoa</taxon>
        <taxon>Ecdysozoa</taxon>
        <taxon>Arthropoda</taxon>
        <taxon>Hexapoda</taxon>
        <taxon>Insecta</taxon>
        <taxon>Pterygota</taxon>
        <taxon>Neoptera</taxon>
        <taxon>Endopterygota</taxon>
        <taxon>Lepidoptera</taxon>
        <taxon>Glossata</taxon>
        <taxon>Ditrysia</taxon>
        <taxon>Pyraloidea</taxon>
        <taxon>Crambidae</taxon>
        <taxon>Pyraustinae</taxon>
        <taxon>Loxostege</taxon>
    </lineage>
</organism>
<name>A0ABD0T2T2_LOXSC</name>
<protein>
    <recommendedName>
        <fullName evidence="7">BPTI/Kunitz inhibitor domain-containing protein</fullName>
    </recommendedName>
</protein>